<dbReference type="GO" id="GO:0051287">
    <property type="term" value="F:NAD binding"/>
    <property type="evidence" value="ECO:0007669"/>
    <property type="project" value="InterPro"/>
</dbReference>
<sequence length="234" mass="25275">MLRQLCEQPVATAHQPEFLRAATAHSDAMRPRCIVIGQAETPLAAGQPSRELLPLYHLAQLFVRDAEIFVMTYEEAELCKLYHNGFNAAKISYFNQAARMSSAVAQVSGKPVSMVAIQSALPASCEGLWNSRYGTRSGLPFEGHCLPKDSQALAFLEDVLLGKNHARPEKSPAFFADVLAVNDCMAHKSVIQAEDFGDMPALNGFPSHNGRAAAKAGSTLISIAGLDLLKIHAD</sequence>
<keyword evidence="3" id="KW-1185">Reference proteome</keyword>
<name>A0AAW1RHL1_9CHLO</name>
<evidence type="ECO:0000259" key="1">
    <source>
        <dbReference type="Pfam" id="PF00984"/>
    </source>
</evidence>
<dbReference type="PANTHER" id="PTHR43750">
    <property type="entry name" value="UDP-GLUCOSE 6-DEHYDROGENASE TUAD"/>
    <property type="match status" value="1"/>
</dbReference>
<organism evidence="2 3">
    <name type="scientific">Apatococcus lobatus</name>
    <dbReference type="NCBI Taxonomy" id="904363"/>
    <lineage>
        <taxon>Eukaryota</taxon>
        <taxon>Viridiplantae</taxon>
        <taxon>Chlorophyta</taxon>
        <taxon>core chlorophytes</taxon>
        <taxon>Trebouxiophyceae</taxon>
        <taxon>Chlorellales</taxon>
        <taxon>Chlorellaceae</taxon>
        <taxon>Apatococcus</taxon>
    </lineage>
</organism>
<accession>A0AAW1RHL1</accession>
<comment type="caution">
    <text evidence="2">The sequence shown here is derived from an EMBL/GenBank/DDBJ whole genome shotgun (WGS) entry which is preliminary data.</text>
</comment>
<dbReference type="SUPFAM" id="SSF48179">
    <property type="entry name" value="6-phosphogluconate dehydrogenase C-terminal domain-like"/>
    <property type="match status" value="1"/>
</dbReference>
<dbReference type="Proteomes" id="UP001438707">
    <property type="component" value="Unassembled WGS sequence"/>
</dbReference>
<dbReference type="PANTHER" id="PTHR43750:SF1">
    <property type="entry name" value="GDP-MANNOSE 6-DEHYDROGENASE"/>
    <property type="match status" value="1"/>
</dbReference>
<dbReference type="InterPro" id="IPR014026">
    <property type="entry name" value="UDP-Glc/GDP-Man_DH_dimer"/>
</dbReference>
<proteinExistence type="predicted"/>
<dbReference type="InterPro" id="IPR008927">
    <property type="entry name" value="6-PGluconate_DH-like_C_sf"/>
</dbReference>
<reference evidence="2 3" key="1">
    <citation type="journal article" date="2024" name="Nat. Commun.">
        <title>Phylogenomics reveals the evolutionary origins of lichenization in chlorophyte algae.</title>
        <authorList>
            <person name="Puginier C."/>
            <person name="Libourel C."/>
            <person name="Otte J."/>
            <person name="Skaloud P."/>
            <person name="Haon M."/>
            <person name="Grisel S."/>
            <person name="Petersen M."/>
            <person name="Berrin J.G."/>
            <person name="Delaux P.M."/>
            <person name="Dal Grande F."/>
            <person name="Keller J."/>
        </authorList>
    </citation>
    <scope>NUCLEOTIDE SEQUENCE [LARGE SCALE GENOMIC DNA]</scope>
    <source>
        <strain evidence="2 3">SAG 2145</strain>
    </source>
</reference>
<evidence type="ECO:0000313" key="3">
    <source>
        <dbReference type="Proteomes" id="UP001438707"/>
    </source>
</evidence>
<evidence type="ECO:0000313" key="2">
    <source>
        <dbReference type="EMBL" id="KAK9833099.1"/>
    </source>
</evidence>
<dbReference type="AlphaFoldDB" id="A0AAW1RHL1"/>
<dbReference type="EMBL" id="JALJOS010000011">
    <property type="protein sequence ID" value="KAK9833099.1"/>
    <property type="molecule type" value="Genomic_DNA"/>
</dbReference>
<dbReference type="Gene3D" id="3.40.50.720">
    <property type="entry name" value="NAD(P)-binding Rossmann-like Domain"/>
    <property type="match status" value="1"/>
</dbReference>
<dbReference type="GO" id="GO:0016616">
    <property type="term" value="F:oxidoreductase activity, acting on the CH-OH group of donors, NAD or NADP as acceptor"/>
    <property type="evidence" value="ECO:0007669"/>
    <property type="project" value="InterPro"/>
</dbReference>
<gene>
    <name evidence="2" type="ORF">WJX74_007140</name>
</gene>
<feature type="domain" description="UDP-glucose/GDP-mannose dehydrogenase dimerisation" evidence="1">
    <location>
        <begin position="74"/>
        <end position="154"/>
    </location>
</feature>
<dbReference type="Gene3D" id="1.10.1040.10">
    <property type="entry name" value="N-(1-d-carboxylethyl)-l-norvaline Dehydrogenase, domain 2"/>
    <property type="match status" value="1"/>
</dbReference>
<dbReference type="InterPro" id="IPR013328">
    <property type="entry name" value="6PGD_dom2"/>
</dbReference>
<dbReference type="Pfam" id="PF00984">
    <property type="entry name" value="UDPG_MGDP_dh"/>
    <property type="match status" value="1"/>
</dbReference>
<protein>
    <recommendedName>
        <fullName evidence="1">UDP-glucose/GDP-mannose dehydrogenase dimerisation domain-containing protein</fullName>
    </recommendedName>
</protein>